<dbReference type="NCBIfam" id="NF008453">
    <property type="entry name" value="PRK11308.1"/>
    <property type="match status" value="1"/>
</dbReference>
<dbReference type="PANTHER" id="PTHR43776:SF7">
    <property type="entry name" value="D,D-DIPEPTIDE TRANSPORT ATP-BINDING PROTEIN DDPF-RELATED"/>
    <property type="match status" value="1"/>
</dbReference>
<dbReference type="Proteomes" id="UP000037854">
    <property type="component" value="Unassembled WGS sequence"/>
</dbReference>
<evidence type="ECO:0000259" key="5">
    <source>
        <dbReference type="PROSITE" id="PS50893"/>
    </source>
</evidence>
<dbReference type="NCBIfam" id="TIGR01727">
    <property type="entry name" value="oligo_HPY"/>
    <property type="match status" value="1"/>
</dbReference>
<dbReference type="InterPro" id="IPR050319">
    <property type="entry name" value="ABC_transp_ATP-bind"/>
</dbReference>
<dbReference type="PROSITE" id="PS50893">
    <property type="entry name" value="ABC_TRANSPORTER_2"/>
    <property type="match status" value="1"/>
</dbReference>
<dbReference type="InterPro" id="IPR003439">
    <property type="entry name" value="ABC_transporter-like_ATP-bd"/>
</dbReference>
<keyword evidence="7" id="KW-1185">Reference proteome</keyword>
<dbReference type="CDD" id="cd03257">
    <property type="entry name" value="ABC_NikE_OppD_transporters"/>
    <property type="match status" value="1"/>
</dbReference>
<dbReference type="PROSITE" id="PS00211">
    <property type="entry name" value="ABC_TRANSPORTER_1"/>
    <property type="match status" value="1"/>
</dbReference>
<dbReference type="SUPFAM" id="SSF52540">
    <property type="entry name" value="P-loop containing nucleoside triphosphate hydrolases"/>
    <property type="match status" value="1"/>
</dbReference>
<gene>
    <name evidence="6" type="ORF">AFL42_04985</name>
</gene>
<dbReference type="SMART" id="SM00382">
    <property type="entry name" value="AAA"/>
    <property type="match status" value="1"/>
</dbReference>
<accession>A0ABR5MLB3</accession>
<dbReference type="InterPro" id="IPR027417">
    <property type="entry name" value="P-loop_NTPase"/>
</dbReference>
<dbReference type="InterPro" id="IPR017871">
    <property type="entry name" value="ABC_transporter-like_CS"/>
</dbReference>
<name>A0ABR5MLB3_9BACI</name>
<evidence type="ECO:0000256" key="1">
    <source>
        <dbReference type="ARBA" id="ARBA00005417"/>
    </source>
</evidence>
<dbReference type="PANTHER" id="PTHR43776">
    <property type="entry name" value="TRANSPORT ATP-BINDING PROTEIN"/>
    <property type="match status" value="1"/>
</dbReference>
<dbReference type="InterPro" id="IPR003593">
    <property type="entry name" value="AAA+_ATPase"/>
</dbReference>
<reference evidence="6 7" key="1">
    <citation type="submission" date="2015-07" db="EMBL/GenBank/DDBJ databases">
        <title>High-quality draft genome sequence of Oceanobacillus caeni HM6, a bacillus isolated from a human feces.</title>
        <authorList>
            <person name="Kumar J."/>
            <person name="Verma M.K."/>
            <person name="Pandey R."/>
            <person name="Bhambi M."/>
            <person name="Chauhan N."/>
        </authorList>
    </citation>
    <scope>NUCLEOTIDE SEQUENCE [LARGE SCALE GENOMIC DNA]</scope>
    <source>
        <strain evidence="6 7">HM6</strain>
    </source>
</reference>
<keyword evidence="3" id="KW-0547">Nucleotide-binding</keyword>
<dbReference type="Pfam" id="PF08352">
    <property type="entry name" value="oligo_HPY"/>
    <property type="match status" value="1"/>
</dbReference>
<dbReference type="Gene3D" id="3.40.50.300">
    <property type="entry name" value="P-loop containing nucleotide triphosphate hydrolases"/>
    <property type="match status" value="1"/>
</dbReference>
<evidence type="ECO:0000256" key="2">
    <source>
        <dbReference type="ARBA" id="ARBA00022448"/>
    </source>
</evidence>
<dbReference type="Pfam" id="PF00005">
    <property type="entry name" value="ABC_tran"/>
    <property type="match status" value="1"/>
</dbReference>
<comment type="similarity">
    <text evidence="1">Belongs to the ABC transporter superfamily.</text>
</comment>
<dbReference type="EMBL" id="LGTK01000011">
    <property type="protein sequence ID" value="KPH76768.1"/>
    <property type="molecule type" value="Genomic_DNA"/>
</dbReference>
<protein>
    <submittedName>
        <fullName evidence="6">Peptide ABC transporter substrate-binding protein</fullName>
    </submittedName>
</protein>
<feature type="domain" description="ABC transporter" evidence="5">
    <location>
        <begin position="6"/>
        <end position="254"/>
    </location>
</feature>
<dbReference type="InterPro" id="IPR013563">
    <property type="entry name" value="Oligopep_ABC_C"/>
</dbReference>
<comment type="caution">
    <text evidence="6">The sequence shown here is derived from an EMBL/GenBank/DDBJ whole genome shotgun (WGS) entry which is preliminary data.</text>
</comment>
<evidence type="ECO:0000313" key="6">
    <source>
        <dbReference type="EMBL" id="KPH76768.1"/>
    </source>
</evidence>
<evidence type="ECO:0000256" key="4">
    <source>
        <dbReference type="ARBA" id="ARBA00022840"/>
    </source>
</evidence>
<evidence type="ECO:0000313" key="7">
    <source>
        <dbReference type="Proteomes" id="UP000037854"/>
    </source>
</evidence>
<organism evidence="6 7">
    <name type="scientific">Oceanobacillus caeni</name>
    <dbReference type="NCBI Taxonomy" id="405946"/>
    <lineage>
        <taxon>Bacteria</taxon>
        <taxon>Bacillati</taxon>
        <taxon>Bacillota</taxon>
        <taxon>Bacilli</taxon>
        <taxon>Bacillales</taxon>
        <taxon>Bacillaceae</taxon>
        <taxon>Oceanobacillus</taxon>
    </lineage>
</organism>
<evidence type="ECO:0000256" key="3">
    <source>
        <dbReference type="ARBA" id="ARBA00022741"/>
    </source>
</evidence>
<keyword evidence="2" id="KW-0813">Transport</keyword>
<dbReference type="RefSeq" id="WP_047185421.1">
    <property type="nucleotide sequence ID" value="NZ_JAHHXM010000049.1"/>
</dbReference>
<proteinExistence type="inferred from homology"/>
<sequence>MSEPLLEIRDLKMHFPIKQGVFQRTTNYVKAVNGVNFTLNKGETLGIVGESGCGKSTLARTIVGLLKPTSGDILFEGESILQYNSKELHQLRRDVQMVYQDPYTSLNPRMRAGDIIAAPLKAYNQSNNLRKRVLELMELVGLKADDYKKLPHQFSGGQRQRIGIARALALNPKLIILDEPVSALDVSVQAQVINLLEDLQEELGLTYLFIAHDLSVIRHISDRVGVMYLGKMMEMSDSESLYKNARHPYTNALLSAIPLPYPMKEKKRERIVLKGELPSPSNPPSGCVFHTRCPFATEFCKGNVPTLDEGNDAGHFVSCFYPIENKQEEFARQ</sequence>
<keyword evidence="4" id="KW-0067">ATP-binding</keyword>